<feature type="compositionally biased region" description="Polar residues" evidence="1">
    <location>
        <begin position="54"/>
        <end position="63"/>
    </location>
</feature>
<dbReference type="EMBL" id="BJUU01000005">
    <property type="protein sequence ID" value="GEK79797.1"/>
    <property type="molecule type" value="Genomic_DNA"/>
</dbReference>
<dbReference type="Proteomes" id="UP000321749">
    <property type="component" value="Unassembled WGS sequence"/>
</dbReference>
<gene>
    <name evidence="2" type="ORF">ABA31_11480</name>
</gene>
<protein>
    <submittedName>
        <fullName evidence="2">Uncharacterized protein</fullName>
    </submittedName>
</protein>
<sequence length="122" mass="12112">MAGSDDIADAGLQAFDDEHRQVPSPGERPDWEAAEEAEAGATEASGIADDSVAPGTQSPTNEPLGSDLGGPDAFGVGAADTDRSGGNWADAEDAGASDTGIDPGPESGRDDPFDGGRQGGAR</sequence>
<feature type="region of interest" description="Disordered" evidence="1">
    <location>
        <begin position="1"/>
        <end position="122"/>
    </location>
</feature>
<comment type="caution">
    <text evidence="2">The sequence shown here is derived from an EMBL/GenBank/DDBJ whole genome shotgun (WGS) entry which is preliminary data.</text>
</comment>
<reference evidence="2 3" key="1">
    <citation type="submission" date="2019-07" db="EMBL/GenBank/DDBJ databases">
        <title>Whole genome shotgun sequence of Agrococcus baldri NBRC 103055.</title>
        <authorList>
            <person name="Hosoyama A."/>
            <person name="Uohara A."/>
            <person name="Ohji S."/>
            <person name="Ichikawa N."/>
        </authorList>
    </citation>
    <scope>NUCLEOTIDE SEQUENCE [LARGE SCALE GENOMIC DNA]</scope>
    <source>
        <strain evidence="2 3">NBRC 103055</strain>
    </source>
</reference>
<dbReference type="RefSeq" id="WP_146793533.1">
    <property type="nucleotide sequence ID" value="NZ_BJUU01000005.1"/>
</dbReference>
<name>A0AA87RKH3_9MICO</name>
<accession>A0AA87RKH3</accession>
<evidence type="ECO:0000256" key="1">
    <source>
        <dbReference type="SAM" id="MobiDB-lite"/>
    </source>
</evidence>
<organism evidence="2 3">
    <name type="scientific">Agrococcus baldri</name>
    <dbReference type="NCBI Taxonomy" id="153730"/>
    <lineage>
        <taxon>Bacteria</taxon>
        <taxon>Bacillati</taxon>
        <taxon>Actinomycetota</taxon>
        <taxon>Actinomycetes</taxon>
        <taxon>Micrococcales</taxon>
        <taxon>Microbacteriaceae</taxon>
        <taxon>Agrococcus</taxon>
    </lineage>
</organism>
<evidence type="ECO:0000313" key="2">
    <source>
        <dbReference type="EMBL" id="GEK79797.1"/>
    </source>
</evidence>
<evidence type="ECO:0000313" key="3">
    <source>
        <dbReference type="Proteomes" id="UP000321749"/>
    </source>
</evidence>
<proteinExistence type="predicted"/>
<keyword evidence="3" id="KW-1185">Reference proteome</keyword>
<feature type="compositionally biased region" description="Basic and acidic residues" evidence="1">
    <location>
        <begin position="16"/>
        <end position="31"/>
    </location>
</feature>
<dbReference type="AlphaFoldDB" id="A0AA87RKH3"/>